<dbReference type="InterPro" id="IPR040853">
    <property type="entry name" value="RapA2_cadherin-like"/>
</dbReference>
<sequence>MATPQKHTRTTLCKSGNVFLSLLKTKTTTGLKLLLFASFLFFSNSKTFSQTEVVNTSTVESGSYTVSGGPKQISFLISGGNGGNGTNTFGGNGANATAIYNLNNGDVIRYLVAEGGGGGNQGGGGGSTGIYINGTLALVAGGGGGGDNSTNAVGLGANSTTNGRNGTNTNNNTPLGGSGGINGNGGTSNSRSGGGGGIEQNGNNGSESNGGSKILTLYTLALGGTTSTNGGNGGRGLTGGGAGGSNYAGGGAGYSGGGAAGFQGSGGGGGSYVNTTLATYVSSTITGGLNGAATGASQTNGANGSVKITILKDTDGDGIADVNDDDSDNDGILDIVECPNFSFSKDLIISNANAGYLTVVGGGAAGSSLVTDAGPNNNETGLRYIDQSSGVTYYRLNTQGKDHTYIDGNNLIFRIFTEDPGEPFFGGTTDVRIGSGTTQYTIDLTEAPYGVTAPSTITPVVTDFTITVPLTADNFGISQAQFNAVISSLDYIDIRAEFYAGARGVVESELIPLENDPCDDDNDGIPNIFDLDSDGDGCFDALEGTGNITANQLTSTGAIDYVNQGGVTAQGVPNAVVNGTSVGQGIGTSQNKDIQSPECNTDVNTENDINQTPKDMPVDGALLTNDENVTSVTSVIINGTATAVPTGTTGITINNVPGVDENGVAVANAGSITIKDDGTYTFTPTTGFTGTINPITYTGEGANNETDTATLNIEVVPNILPSGNNPPTALNDVATTELNTTVNSTILSNDSDPDGDNLTVTSNDVTIDTATTVAGVDENGVAVTNAGSLTLNDDGTYEFVPATGFTGTINDITYTVSDGNGGTDTAILNLNVISNFGNNTFANDDANSAPQGTDMTGSVLANDFDPDLGDTQTVNSASVNGTTINIGTPTVIAGVGSLTLNSNGSYTFVPLDTFRGTIPVKYEICDTGSPQKCDEATLYLTSIPTDVTAENDINQTPKDTTVDGDLLTNDEGITSIKATGFVLGTPTTVSGVDENGTVVANAGLLTLNENGTYSFTPTTGFTGTIDPVTYLGTGAGIGTDSATLSIEVLPNIQPAGNNPPTAQNDVNTTELNTTVNSTILSNDSDPDGDAITITEATTTNEAGVVSPFTLGTAKTVSGIDENGVAVANAGTVKVNADGTYEFVPANNFTGTINDITYTVSDGNGGTDTAILNLNVIPNYGNNTFANDDANSAPQGTTMNGDVVTNDFDPEGNTQTITTASATFNGTTTEITVGTETTIPNVGKLTLNADGTYTFIPEDNFVGTVPVTYSVCDGATTEACDQATLYLTSIPTDVTAENDINQTPQDTTVNGQLITNDQGVTTVTATGFTLGTAKIVSGVDNNGNVVANAGSLTINGNGTYTFVPAAGFTGTIDPITYTGKGAGNGTDTATLSIEVLPNIQPAGNNLPTAQNDVNTTELNTTVNSTILSNDSDPDTGDIITITEATTTNEAGIVSSFTLGTAKTVSGIDENGVAVANAGTVKVNADGTYQLVPANNFTGTINDITYTVSDGNGGTDTAILNLNVIPNYGNNTFANDDANSAPQGTTMDGDVVTNDFDPEGNTQTVTTASALVGTTSTLITIGTETTIPNVGDLTLNADGSYTFEPLSSFVGTVPVTYTKCDNGTPQACDQATLYLTSIPTDITAENDINQTPQDTTVNGQLITNDQGVTTVTATGFTLGTAKIVSGVDNNGNVVANAGSLTINADGTYTFVPAAGFKGTINPVTYTGENAGGATDTATLSIEILPNIQPAGNNPPTAQNDVNTTELNTVVSSTILTNDSDPDTGDTITVTGFTTNVTTNSGATSTPTTVTTFPVTGQTVSGLDKNGNPVDVAGTINFDVNGEYTFTPATGFTGTVNDITYTITDIDGETDTAILNLDVIPNYGNNTFANDDANSAPQGTTMNGDVVTNDFDPEGNTQTVTTASATFNGTTTAITVGTETTIPNVGKLTLNADGTYTFVPETNFVGTVPVTYSVCDNGTPQVCDEATLYLTSIPDDVIAENDINQTPQDTPVDGQLITNDQGVTSVTATGFTLGTAKQVAGVHDNGTAVANAGSLTINADGTYTFIPAAGFTGTIDPVTYTGTGDGTPIDTAILSIEVIPNINIETGANNPPTAQNDVATTEINTTVSSNLFNNDSDPDGDAITVTSATFTRTGTTNLENITVGSQIEIFGINENGNSVPAGNITIEANGDYTYSSTLTFVGTLEPITYTISDGNGGTNTAILSINVINNFGNNTFANDDANSAQQGTTMNGNVVTNDFDPEGNTQTITTASATFNGTTSPVTPGTPEVISGIGSITINTDGSYTFVPEAGFTGTVPVIYNICDNGTPQACDQATLYLTSIPANIAGDVMITQVYQVGTEKWIEITNIGTTEIPANTINIQLYKDKTGDQTGVTPDVTYTVTTLLASGESVLFKNSGNGIENLRSTATIVDNVVYPQVDNLTDLEGGNDIITLSSSTGTSSWANRYDVVSNVTNKTSVVRIDETLTPNKDYTASEWVVFIDDAILPYQPIGDETVAGDKRHPQDPLISEIESSSTEANTLLGLHRINITTSTATNNLYTNGYPDRSRSVVIDQDFEHTGNRLSARKLKVDASNTSLTVTDQLLVVTNDITLDGDIRLAGTLAQLVQTHTGTSTITSTITGVMGKLLVDQNSDIPSLYRYGYMSSPVNSGTNTYTIEDVLKDGTDPSNPKDITFVDGYDGSFTSTGISLADYWIYTYSPQTNGRINYVHKYEDGIINRGDGFIFKGPGKEDGQNYTFSGTPNDGDFNTAFDIGIDQDYLIGNPFPSAINTRKFIEDNLDSTTGTLYFWEHQESELGEGEGIDGHIFGGYIGGYAAINLTTSTAASSLASNNNNGTGGTGDSDDMAYKTPSKYIAIGQGFFIQGDDTGGVINFNNTQRAYVTEGAESVFFKASGKSSKTAISTNLLPIIKLGFEYKNTEELLLHNQIAISFQETNSFAFNKGYDSEVYETGKTDMYFKFPNDDTNYVIAGVQEISNELEVPLELVVDYSGQVNVMVDEIQNVDRDIYITDKLTNTSYNVKQGKATLTLEKGVYTDRFVLAFKDASVLSVEDDILEGYTSIYADNENNNIVISKNQDIEINKVELFDILGKKVSLWNIKEQKSTYQLDIKKQIPTGIYIVKMKTNKGDTNKKIIIN</sequence>
<dbReference type="Pfam" id="PF17963">
    <property type="entry name" value="Big_9"/>
    <property type="match status" value="9"/>
</dbReference>
<gene>
    <name evidence="4" type="ORF">QWY81_14855</name>
</gene>
<feature type="region of interest" description="Disordered" evidence="2">
    <location>
        <begin position="153"/>
        <end position="210"/>
    </location>
</feature>
<keyword evidence="1" id="KW-0732">Signal</keyword>
<evidence type="ECO:0000256" key="1">
    <source>
        <dbReference type="ARBA" id="ARBA00022729"/>
    </source>
</evidence>
<comment type="caution">
    <text evidence="4">The sequence shown here is derived from an EMBL/GenBank/DDBJ whole genome shotgun (WGS) entry which is preliminary data.</text>
</comment>
<accession>A0AAJ1VHE7</accession>
<dbReference type="Proteomes" id="UP001228636">
    <property type="component" value="Unassembled WGS sequence"/>
</dbReference>
<dbReference type="InterPro" id="IPR001322">
    <property type="entry name" value="Lamin_tail_dom"/>
</dbReference>
<dbReference type="RefSeq" id="WP_290249093.1">
    <property type="nucleotide sequence ID" value="NZ_JAUFQH010000015.1"/>
</dbReference>
<dbReference type="Pfam" id="PF17803">
    <property type="entry name" value="Cadherin_4"/>
    <property type="match status" value="2"/>
</dbReference>
<evidence type="ECO:0000259" key="3">
    <source>
        <dbReference type="PROSITE" id="PS51841"/>
    </source>
</evidence>
<dbReference type="NCBIfam" id="TIGR04183">
    <property type="entry name" value="Por_Secre_tail"/>
    <property type="match status" value="1"/>
</dbReference>
<feature type="compositionally biased region" description="Gly residues" evidence="2">
    <location>
        <begin position="176"/>
        <end position="199"/>
    </location>
</feature>
<name>A0AAJ1VHE7_9FLAO</name>
<feature type="compositionally biased region" description="Low complexity" evidence="2">
    <location>
        <begin position="200"/>
        <end position="210"/>
    </location>
</feature>
<dbReference type="EMBL" id="JAUFQH010000015">
    <property type="protein sequence ID" value="MDN3620743.1"/>
    <property type="molecule type" value="Genomic_DNA"/>
</dbReference>
<evidence type="ECO:0000256" key="2">
    <source>
        <dbReference type="SAM" id="MobiDB-lite"/>
    </source>
</evidence>
<dbReference type="Pfam" id="PF18962">
    <property type="entry name" value="Por_Secre_tail"/>
    <property type="match status" value="1"/>
</dbReference>
<dbReference type="NCBIfam" id="NF012211">
    <property type="entry name" value="tand_rpt_95"/>
    <property type="match status" value="2"/>
</dbReference>
<reference evidence="4 5" key="1">
    <citation type="journal article" date="2014" name="Int. J. Syst. Evol. Microbiol.">
        <title>Complete genome sequence of Corynebacterium casei LMG S-19264T (=DSM 44701T), isolated from a smear-ripened cheese.</title>
        <authorList>
            <consortium name="US DOE Joint Genome Institute (JGI-PGF)"/>
            <person name="Walter F."/>
            <person name="Albersmeier A."/>
            <person name="Kalinowski J."/>
            <person name="Ruckert C."/>
        </authorList>
    </citation>
    <scope>NUCLEOTIDE SEQUENCE [LARGE SCALE GENOMIC DNA]</scope>
    <source>
        <strain evidence="4 5">CECT 8670</strain>
    </source>
</reference>
<evidence type="ECO:0000313" key="5">
    <source>
        <dbReference type="Proteomes" id="UP001228636"/>
    </source>
</evidence>
<evidence type="ECO:0000313" key="4">
    <source>
        <dbReference type="EMBL" id="MDN3620743.1"/>
    </source>
</evidence>
<organism evidence="4 5">
    <name type="scientific">Polaribacter sejongensis</name>
    <dbReference type="NCBI Taxonomy" id="985043"/>
    <lineage>
        <taxon>Bacteria</taxon>
        <taxon>Pseudomonadati</taxon>
        <taxon>Bacteroidota</taxon>
        <taxon>Flavobacteriia</taxon>
        <taxon>Flavobacteriales</taxon>
        <taxon>Flavobacteriaceae</taxon>
    </lineage>
</organism>
<protein>
    <submittedName>
        <fullName evidence="4">Ig-like domain-containing protein</fullName>
    </submittedName>
</protein>
<dbReference type="InterPro" id="IPR026444">
    <property type="entry name" value="Secre_tail"/>
</dbReference>
<proteinExistence type="predicted"/>
<feature type="domain" description="LTD" evidence="3">
    <location>
        <begin position="2334"/>
        <end position="2473"/>
    </location>
</feature>
<feature type="compositionally biased region" description="Low complexity" evidence="2">
    <location>
        <begin position="156"/>
        <end position="175"/>
    </location>
</feature>
<dbReference type="PROSITE" id="PS51841">
    <property type="entry name" value="LTD"/>
    <property type="match status" value="1"/>
</dbReference>
<dbReference type="Gene3D" id="2.60.40.1200">
    <property type="match status" value="5"/>
</dbReference>